<evidence type="ECO:0000256" key="1">
    <source>
        <dbReference type="ARBA" id="ARBA00002206"/>
    </source>
</evidence>
<evidence type="ECO:0000256" key="10">
    <source>
        <dbReference type="ARBA" id="ARBA00023163"/>
    </source>
</evidence>
<keyword evidence="7" id="KW-0805">Transcription regulation</keyword>
<evidence type="ECO:0000256" key="9">
    <source>
        <dbReference type="ARBA" id="ARBA00023159"/>
    </source>
</evidence>
<protein>
    <recommendedName>
        <fullName evidence="18">Tify domain-containing protein</fullName>
    </recommendedName>
</protein>
<dbReference type="PROSITE" id="PS51320">
    <property type="entry name" value="TIFY"/>
    <property type="match status" value="1"/>
</dbReference>
<dbReference type="Proteomes" id="UP000324897">
    <property type="component" value="Chromosome 5"/>
</dbReference>
<feature type="compositionally biased region" description="Basic and acidic residues" evidence="13">
    <location>
        <begin position="1"/>
        <end position="18"/>
    </location>
</feature>
<dbReference type="InterPro" id="IPR000679">
    <property type="entry name" value="Znf_GATA"/>
</dbReference>
<comment type="function">
    <text evidence="1">Transcriptional activator that specifically binds 5'-GATA-3' or 5'-GAT-3' motifs within gene promoters.</text>
</comment>
<dbReference type="PROSITE" id="PS00344">
    <property type="entry name" value="GATA_ZN_FINGER_1"/>
    <property type="match status" value="1"/>
</dbReference>
<keyword evidence="9" id="KW-0010">Activator</keyword>
<feature type="domain" description="Tify" evidence="15">
    <location>
        <begin position="65"/>
        <end position="100"/>
    </location>
</feature>
<comment type="caution">
    <text evidence="16">The sequence shown here is derived from an EMBL/GenBank/DDBJ whole genome shotgun (WGS) entry which is preliminary data.</text>
</comment>
<dbReference type="InterPro" id="IPR010399">
    <property type="entry name" value="Tify_dom"/>
</dbReference>
<comment type="subcellular location">
    <subcellularLocation>
        <location evidence="2 12">Nucleus</location>
    </subcellularLocation>
</comment>
<dbReference type="SUPFAM" id="SSF57716">
    <property type="entry name" value="Glucocorticoid receptor-like (DNA-binding domain)"/>
    <property type="match status" value="1"/>
</dbReference>
<dbReference type="CDD" id="cd00202">
    <property type="entry name" value="ZnF_GATA"/>
    <property type="match status" value="1"/>
</dbReference>
<gene>
    <name evidence="16" type="ORF">EJB05_05151</name>
</gene>
<name>A0A5J9WBD4_9POAL</name>
<feature type="region of interest" description="Disordered" evidence="13">
    <location>
        <begin position="1"/>
        <end position="65"/>
    </location>
</feature>
<comment type="similarity">
    <text evidence="3">Belongs to the type IV zinc-finger family. Class C subfamily.</text>
</comment>
<evidence type="ECO:0000313" key="16">
    <source>
        <dbReference type="EMBL" id="TVU45659.1"/>
    </source>
</evidence>
<keyword evidence="10" id="KW-0804">Transcription</keyword>
<accession>A0A5J9WBD4</accession>
<dbReference type="Gene3D" id="3.30.50.10">
    <property type="entry name" value="Erythroid Transcription Factor GATA-1, subunit A"/>
    <property type="match status" value="1"/>
</dbReference>
<keyword evidence="11 12" id="KW-0539">Nucleus</keyword>
<dbReference type="SMART" id="SM00979">
    <property type="entry name" value="TIFY"/>
    <property type="match status" value="1"/>
</dbReference>
<feature type="compositionally biased region" description="Low complexity" evidence="13">
    <location>
        <begin position="52"/>
        <end position="65"/>
    </location>
</feature>
<dbReference type="PANTHER" id="PTHR46125:SF24">
    <property type="entry name" value="GATA TRANSCRIPTION FACTOR 18"/>
    <property type="match status" value="1"/>
</dbReference>
<feature type="domain" description="CCT" evidence="14">
    <location>
        <begin position="134"/>
        <end position="176"/>
    </location>
</feature>
<evidence type="ECO:0000256" key="2">
    <source>
        <dbReference type="ARBA" id="ARBA00004123"/>
    </source>
</evidence>
<dbReference type="EMBL" id="RWGY01000004">
    <property type="protein sequence ID" value="TVU45659.1"/>
    <property type="molecule type" value="Genomic_DNA"/>
</dbReference>
<dbReference type="Pfam" id="PF00320">
    <property type="entry name" value="GATA"/>
    <property type="match status" value="1"/>
</dbReference>
<organism evidence="16 17">
    <name type="scientific">Eragrostis curvula</name>
    <name type="common">weeping love grass</name>
    <dbReference type="NCBI Taxonomy" id="38414"/>
    <lineage>
        <taxon>Eukaryota</taxon>
        <taxon>Viridiplantae</taxon>
        <taxon>Streptophyta</taxon>
        <taxon>Embryophyta</taxon>
        <taxon>Tracheophyta</taxon>
        <taxon>Spermatophyta</taxon>
        <taxon>Magnoliopsida</taxon>
        <taxon>Liliopsida</taxon>
        <taxon>Poales</taxon>
        <taxon>Poaceae</taxon>
        <taxon>PACMAD clade</taxon>
        <taxon>Chloridoideae</taxon>
        <taxon>Eragrostideae</taxon>
        <taxon>Eragrostidinae</taxon>
        <taxon>Eragrostis</taxon>
    </lineage>
</organism>
<dbReference type="Gramene" id="TVU45659">
    <property type="protein sequence ID" value="TVU45659"/>
    <property type="gene ID" value="EJB05_05151"/>
</dbReference>
<evidence type="ECO:0000256" key="8">
    <source>
        <dbReference type="ARBA" id="ARBA00023125"/>
    </source>
</evidence>
<reference evidence="16 17" key="1">
    <citation type="journal article" date="2019" name="Sci. Rep.">
        <title>A high-quality genome of Eragrostis curvula grass provides insights into Poaceae evolution and supports new strategies to enhance forage quality.</title>
        <authorList>
            <person name="Carballo J."/>
            <person name="Santos B.A.C.M."/>
            <person name="Zappacosta D."/>
            <person name="Garbus I."/>
            <person name="Selva J.P."/>
            <person name="Gallo C.A."/>
            <person name="Diaz A."/>
            <person name="Albertini E."/>
            <person name="Caccamo M."/>
            <person name="Echenique V."/>
        </authorList>
    </citation>
    <scope>NUCLEOTIDE SEQUENCE [LARGE SCALE GENOMIC DNA]</scope>
    <source>
        <strain evidence="17">cv. Victoria</strain>
        <tissue evidence="16">Leaf</tissue>
    </source>
</reference>
<evidence type="ECO:0000313" key="17">
    <source>
        <dbReference type="Proteomes" id="UP000324897"/>
    </source>
</evidence>
<dbReference type="Pfam" id="PF06200">
    <property type="entry name" value="tify"/>
    <property type="match status" value="1"/>
</dbReference>
<dbReference type="PROSITE" id="PS51017">
    <property type="entry name" value="CCT"/>
    <property type="match status" value="1"/>
</dbReference>
<keyword evidence="5" id="KW-0863">Zinc-finger</keyword>
<dbReference type="InterPro" id="IPR045280">
    <property type="entry name" value="TIFY-like"/>
</dbReference>
<sequence length="344" mass="36823">MSDAAAARDADAEMRDPAVDAVPPGDDDGEDDSEDEEDDVDDEEDELPAPAPAQDAPAPAPVSAFPANPNQLTLLFQGEVYVFDSVTPDKVQAVLLLLGSGELPPGLAGMVLPNQNENKGYDDILRRTDIPAKRVASLIRFREKRKERNFDKKIRYAVRKEVALRMQRRKGQFAGRASLEGESPATSCDPALQGSGQDFPSRESKCQNCGTSEKMTPAMRRGPAGPRTLCNACGLMWANKDMLRQQFCFAVNILAALVYVRLQLGGVVLLVEAGTLRSCPKAKVESPLVALEQYPQSNLAVSQSGSDNKALVIPKNGNVAASSGDVMDDRMPAGAADVGAPKAL</sequence>
<evidence type="ECO:0000259" key="15">
    <source>
        <dbReference type="PROSITE" id="PS51320"/>
    </source>
</evidence>
<dbReference type="Pfam" id="PF06203">
    <property type="entry name" value="CCT"/>
    <property type="match status" value="1"/>
</dbReference>
<feature type="compositionally biased region" description="Acidic residues" evidence="13">
    <location>
        <begin position="25"/>
        <end position="47"/>
    </location>
</feature>
<keyword evidence="17" id="KW-1185">Reference proteome</keyword>
<evidence type="ECO:0000256" key="6">
    <source>
        <dbReference type="ARBA" id="ARBA00022833"/>
    </source>
</evidence>
<dbReference type="GO" id="GO:0043565">
    <property type="term" value="F:sequence-specific DNA binding"/>
    <property type="evidence" value="ECO:0007669"/>
    <property type="project" value="InterPro"/>
</dbReference>
<evidence type="ECO:0000256" key="3">
    <source>
        <dbReference type="ARBA" id="ARBA00007722"/>
    </source>
</evidence>
<evidence type="ECO:0000256" key="4">
    <source>
        <dbReference type="ARBA" id="ARBA00022723"/>
    </source>
</evidence>
<keyword evidence="8" id="KW-0238">DNA-binding</keyword>
<feature type="region of interest" description="Disordered" evidence="13">
    <location>
        <begin position="181"/>
        <end position="203"/>
    </location>
</feature>
<dbReference type="InterPro" id="IPR010402">
    <property type="entry name" value="CCT_domain"/>
</dbReference>
<dbReference type="InterPro" id="IPR013088">
    <property type="entry name" value="Znf_NHR/GATA"/>
</dbReference>
<evidence type="ECO:0000256" key="11">
    <source>
        <dbReference type="ARBA" id="ARBA00023242"/>
    </source>
</evidence>
<evidence type="ECO:0000259" key="14">
    <source>
        <dbReference type="PROSITE" id="PS51017"/>
    </source>
</evidence>
<keyword evidence="6" id="KW-0862">Zinc</keyword>
<dbReference type="OrthoDB" id="2162994at2759"/>
<evidence type="ECO:0008006" key="18">
    <source>
        <dbReference type="Google" id="ProtNLM"/>
    </source>
</evidence>
<dbReference type="GO" id="GO:0006355">
    <property type="term" value="P:regulation of DNA-templated transcription"/>
    <property type="evidence" value="ECO:0007669"/>
    <property type="project" value="InterPro"/>
</dbReference>
<keyword evidence="4" id="KW-0479">Metal-binding</keyword>
<evidence type="ECO:0000256" key="7">
    <source>
        <dbReference type="ARBA" id="ARBA00023015"/>
    </source>
</evidence>
<dbReference type="GO" id="GO:0008270">
    <property type="term" value="F:zinc ion binding"/>
    <property type="evidence" value="ECO:0007669"/>
    <property type="project" value="UniProtKB-KW"/>
</dbReference>
<proteinExistence type="inferred from homology"/>
<dbReference type="GO" id="GO:0005634">
    <property type="term" value="C:nucleus"/>
    <property type="evidence" value="ECO:0007669"/>
    <property type="project" value="UniProtKB-SubCell"/>
</dbReference>
<evidence type="ECO:0000256" key="13">
    <source>
        <dbReference type="SAM" id="MobiDB-lite"/>
    </source>
</evidence>
<evidence type="ECO:0000256" key="5">
    <source>
        <dbReference type="ARBA" id="ARBA00022771"/>
    </source>
</evidence>
<dbReference type="PANTHER" id="PTHR46125">
    <property type="entry name" value="GATA TRANSCRIPTION FACTOR 28"/>
    <property type="match status" value="1"/>
</dbReference>
<dbReference type="SMART" id="SM00401">
    <property type="entry name" value="ZnF_GATA"/>
    <property type="match status" value="1"/>
</dbReference>
<evidence type="ECO:0000256" key="12">
    <source>
        <dbReference type="PROSITE-ProRule" id="PRU00357"/>
    </source>
</evidence>
<dbReference type="AlphaFoldDB" id="A0A5J9WBD4"/>